<keyword evidence="2" id="KW-1185">Reference proteome</keyword>
<dbReference type="OrthoDB" id="15524at2"/>
<sequence length="65" mass="6811">MAINADILEGVIIQKLEDAGFRTAIKHAYAQVMVKAIAQAVVEHIQGQAEVNVTGGSSAGVYKVS</sequence>
<proteinExistence type="predicted"/>
<reference evidence="2" key="1">
    <citation type="submission" date="2017-02" db="EMBL/GenBank/DDBJ databases">
        <authorList>
            <person name="Rodrigo-Torres L."/>
            <person name="Arahal R.D."/>
            <person name="Lucena T."/>
        </authorList>
    </citation>
    <scope>NUCLEOTIDE SEQUENCE [LARGE SCALE GENOMIC DNA]</scope>
    <source>
        <strain evidence="2">CECT 7878</strain>
    </source>
</reference>
<dbReference type="Proteomes" id="UP000188276">
    <property type="component" value="Unassembled WGS sequence"/>
</dbReference>
<dbReference type="EMBL" id="FULE01000029">
    <property type="protein sequence ID" value="SJN56956.1"/>
    <property type="molecule type" value="Genomic_DNA"/>
</dbReference>
<dbReference type="STRING" id="1123498.VR7878_02043"/>
<evidence type="ECO:0000313" key="2">
    <source>
        <dbReference type="Proteomes" id="UP000188276"/>
    </source>
</evidence>
<dbReference type="RefSeq" id="WP_077335915.1">
    <property type="nucleotide sequence ID" value="NZ_FULE01000029.1"/>
</dbReference>
<protein>
    <submittedName>
        <fullName evidence="1">Uncharacterized protein</fullName>
    </submittedName>
</protein>
<gene>
    <name evidence="1" type="ORF">VR7878_02043</name>
</gene>
<organism evidence="1 2">
    <name type="scientific">Vibrio ruber (strain DSM 16370 / JCM 11486 / BCRC 17186 / CECT 7878 / LMG 23124 / VR1)</name>
    <dbReference type="NCBI Taxonomy" id="1123498"/>
    <lineage>
        <taxon>Bacteria</taxon>
        <taxon>Pseudomonadati</taxon>
        <taxon>Pseudomonadota</taxon>
        <taxon>Gammaproteobacteria</taxon>
        <taxon>Vibrionales</taxon>
        <taxon>Vibrionaceae</taxon>
        <taxon>Vibrio</taxon>
    </lineage>
</organism>
<dbReference type="AlphaFoldDB" id="A0A1R4LK45"/>
<evidence type="ECO:0000313" key="1">
    <source>
        <dbReference type="EMBL" id="SJN56956.1"/>
    </source>
</evidence>
<accession>A0A1R4LK45</accession>
<name>A0A1R4LK45_VIBR1</name>